<dbReference type="RefSeq" id="WP_049490223.1">
    <property type="nucleotide sequence ID" value="NZ_CP054134.1"/>
</dbReference>
<dbReference type="Pfam" id="PF20212">
    <property type="entry name" value="DUF6572"/>
    <property type="match status" value="1"/>
</dbReference>
<accession>A0A7H9FIU6</accession>
<dbReference type="Proteomes" id="UP000510865">
    <property type="component" value="Chromosome"/>
</dbReference>
<gene>
    <name evidence="1" type="ORF">HRE59_05825</name>
</gene>
<evidence type="ECO:0000313" key="2">
    <source>
        <dbReference type="Proteomes" id="UP000510865"/>
    </source>
</evidence>
<organism evidence="1 2">
    <name type="scientific">Streptococcus oralis subsp. oralis</name>
    <dbReference type="NCBI Taxonomy" id="1891914"/>
    <lineage>
        <taxon>Bacteria</taxon>
        <taxon>Bacillati</taxon>
        <taxon>Bacillota</taxon>
        <taxon>Bacilli</taxon>
        <taxon>Lactobacillales</taxon>
        <taxon>Streptococcaceae</taxon>
        <taxon>Streptococcus</taxon>
    </lineage>
</organism>
<evidence type="ECO:0000313" key="1">
    <source>
        <dbReference type="EMBL" id="QLL98530.1"/>
    </source>
</evidence>
<proteinExistence type="predicted"/>
<dbReference type="AlphaFoldDB" id="A0A7H9FIU6"/>
<protein>
    <submittedName>
        <fullName evidence="1">Uncharacterized protein</fullName>
    </submittedName>
</protein>
<dbReference type="InterPro" id="IPR046702">
    <property type="entry name" value="DUF6572"/>
</dbReference>
<reference evidence="1 2" key="1">
    <citation type="submission" date="2020-05" db="EMBL/GenBank/DDBJ databases">
        <title>A novel sialic acid binding adhesin present in multiple species contributes to the pathogenesis of Infective endocarditis.</title>
        <authorList>
            <person name="Gaytan M.O."/>
            <person name="Singh A.K."/>
            <person name="Woodiga S.A."/>
            <person name="Patel S.A."/>
            <person name="Ann S.-S."/>
            <person name="Vera-Ponce de Leon A."/>
            <person name="McGrath S."/>
            <person name="Miller A."/>
            <person name="Bush J."/>
            <person name="van der Linden M."/>
            <person name="Magrini V."/>
            <person name="Wilson R.K."/>
            <person name="Kitten T."/>
            <person name="King S.J."/>
        </authorList>
    </citation>
    <scope>NUCLEOTIDE SEQUENCE [LARGE SCALE GENOMIC DNA]</scope>
    <source>
        <strain evidence="1 2">SN51445</strain>
    </source>
</reference>
<name>A0A7H9FIU6_STROR</name>
<sequence>MTKQELANFISKHRDKIGTFYIALDERFEGQFTLGYYYDEKSKQYKVYEVNERQDIWIRDEFKNESDAINRLYRLIKTTFWIKESLIQLDVSEIDAIGTSDTNLELLLIDGNLWLPDTEEEHLLKLQEKLNNYIYFLEIKQYVDRYGDSFDKKIIRITFQYSPSDNGLAFLAAVQKTLQNTDMSLKVELPE</sequence>
<dbReference type="EMBL" id="CP054134">
    <property type="protein sequence ID" value="QLL98530.1"/>
    <property type="molecule type" value="Genomic_DNA"/>
</dbReference>